<sequence length="91" mass="10494">MNGDYISTTVIRQRGQLTLPKKLRTENSWLAEGMVVAVLSSVQKEVKIIPYKESSKKTDWKDIWEKIKLSRTFLGQRGNLSQFVVEDRSAH</sequence>
<reference evidence="2" key="1">
    <citation type="submission" date="2017-09" db="EMBL/GenBank/DDBJ databases">
        <title>Depth-based differentiation of microbial function through sediment-hosted aquifers and enrichment of novel symbionts in the deep terrestrial subsurface.</title>
        <authorList>
            <person name="Probst A.J."/>
            <person name="Ladd B."/>
            <person name="Jarett J.K."/>
            <person name="Geller-Mcgrath D.E."/>
            <person name="Sieber C.M.K."/>
            <person name="Emerson J.B."/>
            <person name="Anantharaman K."/>
            <person name="Thomas B.C."/>
            <person name="Malmstrom R."/>
            <person name="Stieglmeier M."/>
            <person name="Klingl A."/>
            <person name="Woyke T."/>
            <person name="Ryan C.M."/>
            <person name="Banfield J.F."/>
        </authorList>
    </citation>
    <scope>NUCLEOTIDE SEQUENCE [LARGE SCALE GENOMIC DNA]</scope>
</reference>
<protein>
    <submittedName>
        <fullName evidence="1">Uncharacterized protein</fullName>
    </submittedName>
</protein>
<evidence type="ECO:0000313" key="1">
    <source>
        <dbReference type="EMBL" id="PIV00983.1"/>
    </source>
</evidence>
<comment type="caution">
    <text evidence="1">The sequence shown here is derived from an EMBL/GenBank/DDBJ whole genome shotgun (WGS) entry which is preliminary data.</text>
</comment>
<name>A0A2M7BD08_9BACT</name>
<dbReference type="EMBL" id="PEVC01000036">
    <property type="protein sequence ID" value="PIV00983.1"/>
    <property type="molecule type" value="Genomic_DNA"/>
</dbReference>
<evidence type="ECO:0000313" key="2">
    <source>
        <dbReference type="Proteomes" id="UP000229631"/>
    </source>
</evidence>
<organism evidence="1 2">
    <name type="scientific">Candidatus Shapirobacteria bacterium CG03_land_8_20_14_0_80_39_12</name>
    <dbReference type="NCBI Taxonomy" id="1974879"/>
    <lineage>
        <taxon>Bacteria</taxon>
        <taxon>Candidatus Shapironibacteriota</taxon>
    </lineage>
</organism>
<dbReference type="Proteomes" id="UP000229631">
    <property type="component" value="Unassembled WGS sequence"/>
</dbReference>
<accession>A0A2M7BD08</accession>
<gene>
    <name evidence="1" type="ORF">COS54_01820</name>
</gene>
<proteinExistence type="predicted"/>
<dbReference type="AlphaFoldDB" id="A0A2M7BD08"/>